<evidence type="ECO:0000313" key="3">
    <source>
        <dbReference type="EMBL" id="NYI67197.1"/>
    </source>
</evidence>
<dbReference type="InterPro" id="IPR049449">
    <property type="entry name" value="TesB_ACOT8-like_N"/>
</dbReference>
<accession>A0A7Z0D1Y0</accession>
<name>A0A7Z0D1Y0_9MICO</name>
<gene>
    <name evidence="3" type="ORF">BJY26_001503</name>
</gene>
<keyword evidence="4" id="KW-1185">Reference proteome</keyword>
<dbReference type="InterPro" id="IPR029069">
    <property type="entry name" value="HotDog_dom_sf"/>
</dbReference>
<feature type="domain" description="Acyl-CoA thioesterase-like N-terminal HotDog" evidence="1">
    <location>
        <begin position="26"/>
        <end position="109"/>
    </location>
</feature>
<dbReference type="Pfam" id="PF20789">
    <property type="entry name" value="4HBT_3C"/>
    <property type="match status" value="1"/>
</dbReference>
<dbReference type="Pfam" id="PF13622">
    <property type="entry name" value="4HBT_3"/>
    <property type="match status" value="1"/>
</dbReference>
<dbReference type="AlphaFoldDB" id="A0A7Z0D1Y0"/>
<feature type="domain" description="Acyl-CoA thioesterase-like C-terminal" evidence="2">
    <location>
        <begin position="129"/>
        <end position="258"/>
    </location>
</feature>
<reference evidence="3 4" key="1">
    <citation type="submission" date="2020-07" db="EMBL/GenBank/DDBJ databases">
        <title>Sequencing the genomes of 1000 actinobacteria strains.</title>
        <authorList>
            <person name="Klenk H.-P."/>
        </authorList>
    </citation>
    <scope>NUCLEOTIDE SEQUENCE [LARGE SCALE GENOMIC DNA]</scope>
    <source>
        <strain evidence="3 4">DSM 26341</strain>
    </source>
</reference>
<comment type="caution">
    <text evidence="3">The sequence shown here is derived from an EMBL/GenBank/DDBJ whole genome shotgun (WGS) entry which is preliminary data.</text>
</comment>
<proteinExistence type="predicted"/>
<dbReference type="InterPro" id="IPR042171">
    <property type="entry name" value="Acyl-CoA_hotdog"/>
</dbReference>
<dbReference type="Proteomes" id="UP000539111">
    <property type="component" value="Unassembled WGS sequence"/>
</dbReference>
<evidence type="ECO:0000259" key="1">
    <source>
        <dbReference type="Pfam" id="PF13622"/>
    </source>
</evidence>
<sequence length="263" mass="28446">MTSAPTSYFSHLDSTTYRPTTLTGGAWTPTEQHISPMGGLIAHAVEKFVAARGDDGRQISRLSIDILGVLTLDDFDVSVDVVRPGKTVELLEVTVTSNGRAAVRARVWRLASADTSSVAGGEPDRLPAPETIEPWPLTSVWPGEYIQSLELRAVRDPEPGRATAWIASRAKLVDNERVSPLAEYLALIDTTNGIAVRQSPDEWLFPNLDLTIHLHRTPSGPWVGLDTSVVFGPEGVGLTSTVLHDVDGPVGRAEQSLTLRPRT</sequence>
<organism evidence="3 4">
    <name type="scientific">Spelaeicoccus albus</name>
    <dbReference type="NCBI Taxonomy" id="1280376"/>
    <lineage>
        <taxon>Bacteria</taxon>
        <taxon>Bacillati</taxon>
        <taxon>Actinomycetota</taxon>
        <taxon>Actinomycetes</taxon>
        <taxon>Micrococcales</taxon>
        <taxon>Brevibacteriaceae</taxon>
        <taxon>Spelaeicoccus</taxon>
    </lineage>
</organism>
<dbReference type="EMBL" id="JACBZP010000001">
    <property type="protein sequence ID" value="NYI67197.1"/>
    <property type="molecule type" value="Genomic_DNA"/>
</dbReference>
<evidence type="ECO:0000313" key="4">
    <source>
        <dbReference type="Proteomes" id="UP000539111"/>
    </source>
</evidence>
<dbReference type="InterPro" id="IPR049450">
    <property type="entry name" value="ACOT8-like_C"/>
</dbReference>
<dbReference type="RefSeq" id="WP_179426999.1">
    <property type="nucleotide sequence ID" value="NZ_JACBZP010000001.1"/>
</dbReference>
<dbReference type="Gene3D" id="2.40.160.210">
    <property type="entry name" value="Acyl-CoA thioesterase, double hotdog domain"/>
    <property type="match status" value="1"/>
</dbReference>
<evidence type="ECO:0008006" key="5">
    <source>
        <dbReference type="Google" id="ProtNLM"/>
    </source>
</evidence>
<protein>
    <recommendedName>
        <fullName evidence="5">Thioesterase superfamily protein</fullName>
    </recommendedName>
</protein>
<dbReference type="SUPFAM" id="SSF54637">
    <property type="entry name" value="Thioesterase/thiol ester dehydrase-isomerase"/>
    <property type="match status" value="1"/>
</dbReference>
<evidence type="ECO:0000259" key="2">
    <source>
        <dbReference type="Pfam" id="PF20789"/>
    </source>
</evidence>